<dbReference type="InterPro" id="IPR029052">
    <property type="entry name" value="Metallo-depent_PP-like"/>
</dbReference>
<comment type="similarity">
    <text evidence="1 2">Belongs to the metallophosphoesterase superfamily. YfcE family.</text>
</comment>
<dbReference type="AlphaFoldDB" id="A0A1T4LAW0"/>
<dbReference type="RefSeq" id="WP_078755794.1">
    <property type="nucleotide sequence ID" value="NZ_FUWO01000007.1"/>
</dbReference>
<gene>
    <name evidence="4" type="ORF">SAMN02746011_01028</name>
</gene>
<sequence>MKWLIISDNHGGWSKLNNLIEHYRPKVELILHCGDSEFPADDPIWDNVDVVVSGNMDFDPQYFNRRIVEHSAGNILVVHGHRNGVNSGYEELLAEAKDINAKFVFHGHTHQLYAEYVDGVLLINPGSMNHSRGPVPHKTYAILEISPTQYKVEFYDDSMNLLTDLTKVFERQ</sequence>
<dbReference type="STRING" id="1121925.SAMN02746011_01028"/>
<accession>A0A1T4LAW0</accession>
<dbReference type="InterPro" id="IPR000979">
    <property type="entry name" value="Phosphodiesterase_MJ0936/Vps29"/>
</dbReference>
<evidence type="ECO:0000313" key="5">
    <source>
        <dbReference type="Proteomes" id="UP000189941"/>
    </source>
</evidence>
<organism evidence="4 5">
    <name type="scientific">Globicatella sulfidifaciens DSM 15739</name>
    <dbReference type="NCBI Taxonomy" id="1121925"/>
    <lineage>
        <taxon>Bacteria</taxon>
        <taxon>Bacillati</taxon>
        <taxon>Bacillota</taxon>
        <taxon>Bacilli</taxon>
        <taxon>Lactobacillales</taxon>
        <taxon>Aerococcaceae</taxon>
        <taxon>Globicatella</taxon>
    </lineage>
</organism>
<dbReference type="GO" id="GO:0016787">
    <property type="term" value="F:hydrolase activity"/>
    <property type="evidence" value="ECO:0007669"/>
    <property type="project" value="UniProtKB-UniRule"/>
</dbReference>
<dbReference type="GO" id="GO:0046872">
    <property type="term" value="F:metal ion binding"/>
    <property type="evidence" value="ECO:0007669"/>
    <property type="project" value="UniProtKB-KW"/>
</dbReference>
<comment type="cofactor">
    <cofactor evidence="2">
        <name>a divalent metal cation</name>
        <dbReference type="ChEBI" id="CHEBI:60240"/>
    </cofactor>
</comment>
<protein>
    <recommendedName>
        <fullName evidence="2">Phosphoesterase</fullName>
        <ecNumber evidence="2">3.1.4.-</ecNumber>
    </recommendedName>
</protein>
<dbReference type="Gene3D" id="3.60.21.10">
    <property type="match status" value="1"/>
</dbReference>
<evidence type="ECO:0000313" key="4">
    <source>
        <dbReference type="EMBL" id="SJZ51952.1"/>
    </source>
</evidence>
<evidence type="ECO:0000256" key="1">
    <source>
        <dbReference type="ARBA" id="ARBA00008950"/>
    </source>
</evidence>
<dbReference type="InterPro" id="IPR024654">
    <property type="entry name" value="Calcineurin-like_PHP_lpxH"/>
</dbReference>
<dbReference type="PANTHER" id="PTHR11124">
    <property type="entry name" value="VACUOLAR SORTING PROTEIN VPS29"/>
    <property type="match status" value="1"/>
</dbReference>
<name>A0A1T4LAW0_9LACT</name>
<dbReference type="EC" id="3.1.4.-" evidence="2"/>
<dbReference type="Proteomes" id="UP000189941">
    <property type="component" value="Unassembled WGS sequence"/>
</dbReference>
<reference evidence="5" key="1">
    <citation type="submission" date="2017-02" db="EMBL/GenBank/DDBJ databases">
        <authorList>
            <person name="Varghese N."/>
            <person name="Submissions S."/>
        </authorList>
    </citation>
    <scope>NUCLEOTIDE SEQUENCE [LARGE SCALE GENOMIC DNA]</scope>
    <source>
        <strain evidence="5">DSM 15739</strain>
    </source>
</reference>
<proteinExistence type="inferred from homology"/>
<feature type="domain" description="Calcineurin-like phosphoesterase" evidence="3">
    <location>
        <begin position="1"/>
        <end position="146"/>
    </location>
</feature>
<evidence type="ECO:0000259" key="3">
    <source>
        <dbReference type="Pfam" id="PF12850"/>
    </source>
</evidence>
<keyword evidence="5" id="KW-1185">Reference proteome</keyword>
<dbReference type="EMBL" id="FUWO01000007">
    <property type="protein sequence ID" value="SJZ51952.1"/>
    <property type="molecule type" value="Genomic_DNA"/>
</dbReference>
<dbReference type="OrthoDB" id="9800565at2"/>
<dbReference type="Pfam" id="PF12850">
    <property type="entry name" value="Metallophos_2"/>
    <property type="match status" value="1"/>
</dbReference>
<dbReference type="NCBIfam" id="TIGR00040">
    <property type="entry name" value="yfcE"/>
    <property type="match status" value="1"/>
</dbReference>
<dbReference type="SUPFAM" id="SSF56300">
    <property type="entry name" value="Metallo-dependent phosphatases"/>
    <property type="match status" value="1"/>
</dbReference>
<evidence type="ECO:0000256" key="2">
    <source>
        <dbReference type="RuleBase" id="RU362039"/>
    </source>
</evidence>
<keyword evidence="2" id="KW-0479">Metal-binding</keyword>